<evidence type="ECO:0000313" key="3">
    <source>
        <dbReference type="EnsemblProtists" id="EKX49248"/>
    </source>
</evidence>
<evidence type="ECO:0000313" key="2">
    <source>
        <dbReference type="EMBL" id="EKX49248.1"/>
    </source>
</evidence>
<dbReference type="HOGENOM" id="CLU_603329_0_0_1"/>
<feature type="chain" id="PRO_5008771502" evidence="1">
    <location>
        <begin position="24"/>
        <end position="455"/>
    </location>
</feature>
<evidence type="ECO:0000256" key="1">
    <source>
        <dbReference type="SAM" id="SignalP"/>
    </source>
</evidence>
<reference evidence="2 4" key="1">
    <citation type="journal article" date="2012" name="Nature">
        <title>Algal genomes reveal evolutionary mosaicism and the fate of nucleomorphs.</title>
        <authorList>
            <consortium name="DOE Joint Genome Institute"/>
            <person name="Curtis B.A."/>
            <person name="Tanifuji G."/>
            <person name="Burki F."/>
            <person name="Gruber A."/>
            <person name="Irimia M."/>
            <person name="Maruyama S."/>
            <person name="Arias M.C."/>
            <person name="Ball S.G."/>
            <person name="Gile G.H."/>
            <person name="Hirakawa Y."/>
            <person name="Hopkins J.F."/>
            <person name="Kuo A."/>
            <person name="Rensing S.A."/>
            <person name="Schmutz J."/>
            <person name="Symeonidi A."/>
            <person name="Elias M."/>
            <person name="Eveleigh R.J."/>
            <person name="Herman E.K."/>
            <person name="Klute M.J."/>
            <person name="Nakayama T."/>
            <person name="Obornik M."/>
            <person name="Reyes-Prieto A."/>
            <person name="Armbrust E.V."/>
            <person name="Aves S.J."/>
            <person name="Beiko R.G."/>
            <person name="Coutinho P."/>
            <person name="Dacks J.B."/>
            <person name="Durnford D.G."/>
            <person name="Fast N.M."/>
            <person name="Green B.R."/>
            <person name="Grisdale C.J."/>
            <person name="Hempel F."/>
            <person name="Henrissat B."/>
            <person name="Hoppner M.P."/>
            <person name="Ishida K."/>
            <person name="Kim E."/>
            <person name="Koreny L."/>
            <person name="Kroth P.G."/>
            <person name="Liu Y."/>
            <person name="Malik S.B."/>
            <person name="Maier U.G."/>
            <person name="McRose D."/>
            <person name="Mock T."/>
            <person name="Neilson J.A."/>
            <person name="Onodera N.T."/>
            <person name="Poole A.M."/>
            <person name="Pritham E.J."/>
            <person name="Richards T.A."/>
            <person name="Rocap G."/>
            <person name="Roy S.W."/>
            <person name="Sarai C."/>
            <person name="Schaack S."/>
            <person name="Shirato S."/>
            <person name="Slamovits C.H."/>
            <person name="Spencer D.F."/>
            <person name="Suzuki S."/>
            <person name="Worden A.Z."/>
            <person name="Zauner S."/>
            <person name="Barry K."/>
            <person name="Bell C."/>
            <person name="Bharti A.K."/>
            <person name="Crow J.A."/>
            <person name="Grimwood J."/>
            <person name="Kramer R."/>
            <person name="Lindquist E."/>
            <person name="Lucas S."/>
            <person name="Salamov A."/>
            <person name="McFadden G.I."/>
            <person name="Lane C.E."/>
            <person name="Keeling P.J."/>
            <person name="Gray M.W."/>
            <person name="Grigoriev I.V."/>
            <person name="Archibald J.M."/>
        </authorList>
    </citation>
    <scope>NUCLEOTIDE SEQUENCE</scope>
    <source>
        <strain evidence="2 4">CCMP2712</strain>
    </source>
</reference>
<gene>
    <name evidence="2" type="ORF">GUITHDRAFT_104777</name>
</gene>
<dbReference type="Proteomes" id="UP000011087">
    <property type="component" value="Unassembled WGS sequence"/>
</dbReference>
<keyword evidence="1" id="KW-0732">Signal</keyword>
<dbReference type="PaxDb" id="55529-EKX49248"/>
<dbReference type="EnsemblProtists" id="EKX49248">
    <property type="protein sequence ID" value="EKX49248"/>
    <property type="gene ID" value="GUITHDRAFT_104777"/>
</dbReference>
<protein>
    <submittedName>
        <fullName evidence="2 3">Uncharacterized protein</fullName>
    </submittedName>
</protein>
<name>L1JL67_GUITC</name>
<keyword evidence="4" id="KW-1185">Reference proteome</keyword>
<dbReference type="RefSeq" id="XP_005836228.1">
    <property type="nucleotide sequence ID" value="XM_005836171.1"/>
</dbReference>
<organism evidence="2">
    <name type="scientific">Guillardia theta (strain CCMP2712)</name>
    <name type="common">Cryptophyte</name>
    <dbReference type="NCBI Taxonomy" id="905079"/>
    <lineage>
        <taxon>Eukaryota</taxon>
        <taxon>Cryptophyceae</taxon>
        <taxon>Pyrenomonadales</taxon>
        <taxon>Geminigeraceae</taxon>
        <taxon>Guillardia</taxon>
    </lineage>
</organism>
<accession>L1JL67</accession>
<dbReference type="AlphaFoldDB" id="L1JL67"/>
<feature type="signal peptide" evidence="1">
    <location>
        <begin position="1"/>
        <end position="23"/>
    </location>
</feature>
<dbReference type="KEGG" id="gtt:GUITHDRAFT_104777"/>
<sequence length="455" mass="51220">MVFVRNSCFSALLLVKQLFECKGVSKCKSCSEIWSLKGGGDGSDLLGNSDARSEVMGVKNLVLSARKLVKDEKDYVAAFKLLSKGEEDCLVDVVVDVVAFAVAVVVVDVVVDVVVVDVVVVDVDVDDDDDDDDDDDVVVVDAIQINEKSFPARYERLSLLWDLNFDNEQCQQMIKTSFKIGDEDFEYPRILSKFFSEAEEVVSLDTTSAMAKSLLIKINCERTEIGEVSFMELEKQMKSICSSDEAKALHGVVLCTSACRDWELLDPYPSASICPSFGYLKMWKHPFMWKEGIDKIESVEPYLSRSSRGKILLAWKCFHEEDLQSAQAILDEMYDAADWSLSDEVSIARLRGQSEILKEQMRYREAAKCLRPVVLAIKKSPNLVKTLMSKPALHELAMAVLDYRSILLFHIAQQHYWDQDSFGDLNLARSALETILKVHDEAGKSQMPEQKSFLH</sequence>
<dbReference type="GeneID" id="17306160"/>
<evidence type="ECO:0000313" key="4">
    <source>
        <dbReference type="Proteomes" id="UP000011087"/>
    </source>
</evidence>
<dbReference type="EMBL" id="JH992982">
    <property type="protein sequence ID" value="EKX49248.1"/>
    <property type="molecule type" value="Genomic_DNA"/>
</dbReference>
<proteinExistence type="predicted"/>
<reference evidence="4" key="2">
    <citation type="submission" date="2012-11" db="EMBL/GenBank/DDBJ databases">
        <authorList>
            <person name="Kuo A."/>
            <person name="Curtis B.A."/>
            <person name="Tanifuji G."/>
            <person name="Burki F."/>
            <person name="Gruber A."/>
            <person name="Irimia M."/>
            <person name="Maruyama S."/>
            <person name="Arias M.C."/>
            <person name="Ball S.G."/>
            <person name="Gile G.H."/>
            <person name="Hirakawa Y."/>
            <person name="Hopkins J.F."/>
            <person name="Rensing S.A."/>
            <person name="Schmutz J."/>
            <person name="Symeonidi A."/>
            <person name="Elias M."/>
            <person name="Eveleigh R.J."/>
            <person name="Herman E.K."/>
            <person name="Klute M.J."/>
            <person name="Nakayama T."/>
            <person name="Obornik M."/>
            <person name="Reyes-Prieto A."/>
            <person name="Armbrust E.V."/>
            <person name="Aves S.J."/>
            <person name="Beiko R.G."/>
            <person name="Coutinho P."/>
            <person name="Dacks J.B."/>
            <person name="Durnford D.G."/>
            <person name="Fast N.M."/>
            <person name="Green B.R."/>
            <person name="Grisdale C."/>
            <person name="Hempe F."/>
            <person name="Henrissat B."/>
            <person name="Hoppner M.P."/>
            <person name="Ishida K.-I."/>
            <person name="Kim E."/>
            <person name="Koreny L."/>
            <person name="Kroth P.G."/>
            <person name="Liu Y."/>
            <person name="Malik S.-B."/>
            <person name="Maier U.G."/>
            <person name="McRose D."/>
            <person name="Mock T."/>
            <person name="Neilson J.A."/>
            <person name="Onodera N.T."/>
            <person name="Poole A.M."/>
            <person name="Pritham E.J."/>
            <person name="Richards T.A."/>
            <person name="Rocap G."/>
            <person name="Roy S.W."/>
            <person name="Sarai C."/>
            <person name="Schaack S."/>
            <person name="Shirato S."/>
            <person name="Slamovits C.H."/>
            <person name="Spencer D.F."/>
            <person name="Suzuki S."/>
            <person name="Worden A.Z."/>
            <person name="Zauner S."/>
            <person name="Barry K."/>
            <person name="Bell C."/>
            <person name="Bharti A.K."/>
            <person name="Crow J.A."/>
            <person name="Grimwood J."/>
            <person name="Kramer R."/>
            <person name="Lindquist E."/>
            <person name="Lucas S."/>
            <person name="Salamov A."/>
            <person name="McFadden G.I."/>
            <person name="Lane C.E."/>
            <person name="Keeling P.J."/>
            <person name="Gray M.W."/>
            <person name="Grigoriev I.V."/>
            <person name="Archibald J.M."/>
        </authorList>
    </citation>
    <scope>NUCLEOTIDE SEQUENCE</scope>
    <source>
        <strain evidence="4">CCMP2712</strain>
    </source>
</reference>
<reference evidence="3" key="3">
    <citation type="submission" date="2016-03" db="UniProtKB">
        <authorList>
            <consortium name="EnsemblProtists"/>
        </authorList>
    </citation>
    <scope>IDENTIFICATION</scope>
</reference>